<gene>
    <name evidence="2" type="ORF">CDV56_109354</name>
</gene>
<dbReference type="PANTHER" id="PTHR42047">
    <property type="entry name" value="PROTEIN, PUTATIVE (AFU_ORTHOLOGUE AFUA_6G03560)-RELATED"/>
    <property type="match status" value="1"/>
</dbReference>
<evidence type="ECO:0000256" key="1">
    <source>
        <dbReference type="SAM" id="SignalP"/>
    </source>
</evidence>
<evidence type="ECO:0000313" key="2">
    <source>
        <dbReference type="EMBL" id="RHZ65698.1"/>
    </source>
</evidence>
<dbReference type="InterPro" id="IPR052820">
    <property type="entry name" value="PhiA_domain"/>
</dbReference>
<dbReference type="RefSeq" id="XP_026617962.1">
    <property type="nucleotide sequence ID" value="XM_026762973.1"/>
</dbReference>
<dbReference type="VEuPathDB" id="FungiDB:CDV56_109354"/>
<reference evidence="2" key="1">
    <citation type="submission" date="2018-08" db="EMBL/GenBank/DDBJ databases">
        <title>Draft genome sequence of azole-resistant Aspergillus thermomutatus (Neosartorya pseudofischeri) strain HMR AF 39, isolated from a human nasal aspirate.</title>
        <authorList>
            <person name="Parent-Michaud M."/>
            <person name="Dufresne P.J."/>
            <person name="Fournier E."/>
            <person name="Martineau C."/>
            <person name="Moreira S."/>
            <person name="Perkins V."/>
            <person name="De Repentigny L."/>
            <person name="Dufresne S.F."/>
        </authorList>
    </citation>
    <scope>NUCLEOTIDE SEQUENCE [LARGE SCALE GENOMIC DNA]</scope>
    <source>
        <strain evidence="2">HMR AF 39</strain>
    </source>
</reference>
<dbReference type="EMBL" id="NKHU02000016">
    <property type="protein sequence ID" value="RHZ65698.1"/>
    <property type="molecule type" value="Genomic_DNA"/>
</dbReference>
<feature type="signal peptide" evidence="1">
    <location>
        <begin position="1"/>
        <end position="15"/>
    </location>
</feature>
<organism evidence="2 3">
    <name type="scientific">Aspergillus thermomutatus</name>
    <name type="common">Neosartorya pseudofischeri</name>
    <dbReference type="NCBI Taxonomy" id="41047"/>
    <lineage>
        <taxon>Eukaryota</taxon>
        <taxon>Fungi</taxon>
        <taxon>Dikarya</taxon>
        <taxon>Ascomycota</taxon>
        <taxon>Pezizomycotina</taxon>
        <taxon>Eurotiomycetes</taxon>
        <taxon>Eurotiomycetidae</taxon>
        <taxon>Eurotiales</taxon>
        <taxon>Aspergillaceae</taxon>
        <taxon>Aspergillus</taxon>
        <taxon>Aspergillus subgen. Fumigati</taxon>
    </lineage>
</organism>
<dbReference type="OrthoDB" id="5430620at2759"/>
<dbReference type="GeneID" id="38131328"/>
<keyword evidence="3" id="KW-1185">Reference proteome</keyword>
<dbReference type="PANTHER" id="PTHR42047:SF1">
    <property type="entry name" value="PROTEIN, PUTATIVE (AFU_ORTHOLOGUE AFUA_6G03560)-RELATED"/>
    <property type="match status" value="1"/>
</dbReference>
<evidence type="ECO:0000313" key="3">
    <source>
        <dbReference type="Proteomes" id="UP000215305"/>
    </source>
</evidence>
<sequence>MRLMLLTFLAALAAAENQTLTPFEVRASAPGTPIHNRMMTASNLTFFLNGQTASFCPLQTGCPSGNHTVLNANASSLDVLVPGGQQIYASPDGAVHYTQAHSAFIPPGSSTGPFFQADGVWHFTGLGARDFMACPTANHRWEVFVALRNATVPLGNVTACLPFVAMAIPFLAPEAGAFQYT</sequence>
<feature type="chain" id="PRO_5017464421" description="IgE-binding protein" evidence="1">
    <location>
        <begin position="16"/>
        <end position="181"/>
    </location>
</feature>
<evidence type="ECO:0008006" key="4">
    <source>
        <dbReference type="Google" id="ProtNLM"/>
    </source>
</evidence>
<name>A0A397HUN8_ASPTH</name>
<dbReference type="Proteomes" id="UP000215305">
    <property type="component" value="Unassembled WGS sequence"/>
</dbReference>
<accession>A0A397HUN8</accession>
<keyword evidence="1" id="KW-0732">Signal</keyword>
<comment type="caution">
    <text evidence="2">The sequence shown here is derived from an EMBL/GenBank/DDBJ whole genome shotgun (WGS) entry which is preliminary data.</text>
</comment>
<dbReference type="AlphaFoldDB" id="A0A397HUN8"/>
<proteinExistence type="predicted"/>
<protein>
    <recommendedName>
        <fullName evidence="4">IgE-binding protein</fullName>
    </recommendedName>
</protein>